<protein>
    <submittedName>
        <fullName evidence="1">Uncharacterized protein</fullName>
    </submittedName>
</protein>
<dbReference type="AlphaFoldDB" id="A0A9D1S332"/>
<evidence type="ECO:0000313" key="2">
    <source>
        <dbReference type="Proteomes" id="UP000824070"/>
    </source>
</evidence>
<dbReference type="Proteomes" id="UP000824070">
    <property type="component" value="Unassembled WGS sequence"/>
</dbReference>
<gene>
    <name evidence="1" type="ORF">IAC52_03840</name>
</gene>
<reference evidence="1" key="2">
    <citation type="journal article" date="2021" name="PeerJ">
        <title>Extensive microbial diversity within the chicken gut microbiome revealed by metagenomics and culture.</title>
        <authorList>
            <person name="Gilroy R."/>
            <person name="Ravi A."/>
            <person name="Getino M."/>
            <person name="Pursley I."/>
            <person name="Horton D.L."/>
            <person name="Alikhan N.F."/>
            <person name="Baker D."/>
            <person name="Gharbi K."/>
            <person name="Hall N."/>
            <person name="Watson M."/>
            <person name="Adriaenssens E.M."/>
            <person name="Foster-Nyarko E."/>
            <person name="Jarju S."/>
            <person name="Secka A."/>
            <person name="Antonio M."/>
            <person name="Oren A."/>
            <person name="Chaudhuri R.R."/>
            <person name="La Ragione R."/>
            <person name="Hildebrand F."/>
            <person name="Pallen M.J."/>
        </authorList>
    </citation>
    <scope>NUCLEOTIDE SEQUENCE</scope>
    <source>
        <strain evidence="1">ChiGjej1B1-22543</strain>
    </source>
</reference>
<dbReference type="EMBL" id="DVMV01000028">
    <property type="protein sequence ID" value="HIU45410.1"/>
    <property type="molecule type" value="Genomic_DNA"/>
</dbReference>
<organism evidence="1 2">
    <name type="scientific">Candidatus Alloenteromonas pullicola</name>
    <dbReference type="NCBI Taxonomy" id="2840784"/>
    <lineage>
        <taxon>Bacteria</taxon>
        <taxon>Bacillati</taxon>
        <taxon>Bacillota</taxon>
        <taxon>Bacillota incertae sedis</taxon>
        <taxon>Candidatus Alloenteromonas</taxon>
    </lineage>
</organism>
<reference evidence="1" key="1">
    <citation type="submission" date="2020-10" db="EMBL/GenBank/DDBJ databases">
        <authorList>
            <person name="Gilroy R."/>
        </authorList>
    </citation>
    <scope>NUCLEOTIDE SEQUENCE</scope>
    <source>
        <strain evidence="1">ChiGjej1B1-22543</strain>
    </source>
</reference>
<name>A0A9D1S332_9FIRM</name>
<sequence>MGKDNAESLKEILGDMSSGKADSAFAKLLNCHKDLFGSYPKRTLLLLKELSIYLGRQDEGERAIEGLRELPYVDQQTEEMLRDFPLQIDRSKGKAEAMGLEDAIEILKAKDEKRARKAIDYFYRHKAALPAGVDGLREYCLHGADYPSRQLCLQLLSLAHDPHVIHFRIGDAEFVGAPDELPSAKDVKRMEAAKKAIDQEKDTAVRETATELLVSAFAAYYPFPLPSFNLALACLILARRYLKLSDESSEEADTLQRAIDSHRPA</sequence>
<proteinExistence type="predicted"/>
<evidence type="ECO:0000313" key="1">
    <source>
        <dbReference type="EMBL" id="HIU45410.1"/>
    </source>
</evidence>
<accession>A0A9D1S332</accession>
<comment type="caution">
    <text evidence="1">The sequence shown here is derived from an EMBL/GenBank/DDBJ whole genome shotgun (WGS) entry which is preliminary data.</text>
</comment>